<proteinExistence type="inferred from homology"/>
<gene>
    <name evidence="3" type="ORF">ACFS5J_09940</name>
</gene>
<reference evidence="4" key="1">
    <citation type="journal article" date="2019" name="Int. J. Syst. Evol. Microbiol.">
        <title>The Global Catalogue of Microorganisms (GCM) 10K type strain sequencing project: providing services to taxonomists for standard genome sequencing and annotation.</title>
        <authorList>
            <consortium name="The Broad Institute Genomics Platform"/>
            <consortium name="The Broad Institute Genome Sequencing Center for Infectious Disease"/>
            <person name="Wu L."/>
            <person name="Ma J."/>
        </authorList>
    </citation>
    <scope>NUCLEOTIDE SEQUENCE [LARGE SCALE GENOMIC DNA]</scope>
    <source>
        <strain evidence="4">KCTC 22671</strain>
    </source>
</reference>
<dbReference type="Pfam" id="PF02021">
    <property type="entry name" value="UPF0102"/>
    <property type="match status" value="1"/>
</dbReference>
<dbReference type="Proteomes" id="UP001597534">
    <property type="component" value="Unassembled WGS sequence"/>
</dbReference>
<name>A0ABW5YNY6_9FLAO</name>
<keyword evidence="4" id="KW-1185">Reference proteome</keyword>
<dbReference type="EMBL" id="JBHUPC010000013">
    <property type="protein sequence ID" value="MFD2892333.1"/>
    <property type="molecule type" value="Genomic_DNA"/>
</dbReference>
<dbReference type="SUPFAM" id="SSF52980">
    <property type="entry name" value="Restriction endonuclease-like"/>
    <property type="match status" value="1"/>
</dbReference>
<dbReference type="InterPro" id="IPR011856">
    <property type="entry name" value="tRNA_endonuc-like_dom_sf"/>
</dbReference>
<evidence type="ECO:0000256" key="2">
    <source>
        <dbReference type="HAMAP-Rule" id="MF_00048"/>
    </source>
</evidence>
<dbReference type="InterPro" id="IPR003509">
    <property type="entry name" value="UPF0102_YraN-like"/>
</dbReference>
<evidence type="ECO:0000313" key="3">
    <source>
        <dbReference type="EMBL" id="MFD2892333.1"/>
    </source>
</evidence>
<dbReference type="Gene3D" id="3.40.1350.10">
    <property type="match status" value="1"/>
</dbReference>
<dbReference type="CDD" id="cd20736">
    <property type="entry name" value="PoNe_Nuclease"/>
    <property type="match status" value="1"/>
</dbReference>
<dbReference type="PANTHER" id="PTHR34039">
    <property type="entry name" value="UPF0102 PROTEIN YRAN"/>
    <property type="match status" value="1"/>
</dbReference>
<dbReference type="InterPro" id="IPR011335">
    <property type="entry name" value="Restrct_endonuc-II-like"/>
</dbReference>
<dbReference type="HAMAP" id="MF_00048">
    <property type="entry name" value="UPF0102"/>
    <property type="match status" value="1"/>
</dbReference>
<sequence length="119" mass="13708">MAAHNELGKEGEAIAVAYLLEKGYSILETNWRFGKAEIDIIAQRENILAVVEVKTRSSLEFGLPQEFVKPQKIKLLVKAINEFVEKYDFDVEVRFDIVAITKETTKLHIEHLEGAFYYF</sequence>
<accession>A0ABW5YNY6</accession>
<evidence type="ECO:0000256" key="1">
    <source>
        <dbReference type="ARBA" id="ARBA00006738"/>
    </source>
</evidence>
<comment type="caution">
    <text evidence="3">The sequence shown here is derived from an EMBL/GenBank/DDBJ whole genome shotgun (WGS) entry which is preliminary data.</text>
</comment>
<comment type="similarity">
    <text evidence="1 2">Belongs to the UPF0102 family.</text>
</comment>
<dbReference type="PANTHER" id="PTHR34039:SF1">
    <property type="entry name" value="UPF0102 PROTEIN YRAN"/>
    <property type="match status" value="1"/>
</dbReference>
<evidence type="ECO:0000313" key="4">
    <source>
        <dbReference type="Proteomes" id="UP001597534"/>
    </source>
</evidence>
<protein>
    <recommendedName>
        <fullName evidence="2">UPF0102 protein ACFS5J_09940</fullName>
    </recommendedName>
</protein>
<dbReference type="RefSeq" id="WP_379811977.1">
    <property type="nucleotide sequence ID" value="NZ_JBHUPC010000013.1"/>
</dbReference>
<organism evidence="3 4">
    <name type="scientific">Flavobacterium chuncheonense</name>
    <dbReference type="NCBI Taxonomy" id="2026653"/>
    <lineage>
        <taxon>Bacteria</taxon>
        <taxon>Pseudomonadati</taxon>
        <taxon>Bacteroidota</taxon>
        <taxon>Flavobacteriia</taxon>
        <taxon>Flavobacteriales</taxon>
        <taxon>Flavobacteriaceae</taxon>
        <taxon>Flavobacterium</taxon>
    </lineage>
</organism>